<dbReference type="EMBL" id="PVTO01000007">
    <property type="protein sequence ID" value="PRY82984.1"/>
    <property type="molecule type" value="Genomic_DNA"/>
</dbReference>
<dbReference type="PROSITE" id="PS01076">
    <property type="entry name" value="ACETATE_KINASE_2"/>
    <property type="match status" value="1"/>
</dbReference>
<dbReference type="PANTHER" id="PTHR21060:SF3">
    <property type="entry name" value="BUTYRATE KINASE 2-RELATED"/>
    <property type="match status" value="1"/>
</dbReference>
<comment type="caution">
    <text evidence="11">The sequence shown here is derived from an EMBL/GenBank/DDBJ whole genome shotgun (WGS) entry which is preliminary data.</text>
</comment>
<dbReference type="HAMAP" id="MF_00542">
    <property type="entry name" value="Butyrate_kinase"/>
    <property type="match status" value="1"/>
</dbReference>
<evidence type="ECO:0000256" key="4">
    <source>
        <dbReference type="ARBA" id="ARBA00022679"/>
    </source>
</evidence>
<keyword evidence="4 9" id="KW-0808">Transferase</keyword>
<dbReference type="PIRSF" id="PIRSF036458">
    <property type="entry name" value="Butyrate_kin"/>
    <property type="match status" value="1"/>
</dbReference>
<name>A0A2T0W8Z6_9LACT</name>
<evidence type="ECO:0000256" key="5">
    <source>
        <dbReference type="ARBA" id="ARBA00022741"/>
    </source>
</evidence>
<dbReference type="PRINTS" id="PR00471">
    <property type="entry name" value="ACETATEKNASE"/>
</dbReference>
<dbReference type="Gene3D" id="3.30.420.40">
    <property type="match status" value="2"/>
</dbReference>
<dbReference type="RefSeq" id="WP_106192295.1">
    <property type="nucleotide sequence ID" value="NZ_PVTO01000007.1"/>
</dbReference>
<evidence type="ECO:0000256" key="3">
    <source>
        <dbReference type="ARBA" id="ARBA00022490"/>
    </source>
</evidence>
<dbReference type="NCBIfam" id="TIGR02707">
    <property type="entry name" value="butyr_kinase"/>
    <property type="match status" value="1"/>
</dbReference>
<dbReference type="InterPro" id="IPR023865">
    <property type="entry name" value="Aliphatic_acid_kinase_CS"/>
</dbReference>
<dbReference type="AlphaFoldDB" id="A0A2T0W8Z6"/>
<proteinExistence type="inferred from homology"/>
<evidence type="ECO:0000313" key="12">
    <source>
        <dbReference type="Proteomes" id="UP000238205"/>
    </source>
</evidence>
<reference evidence="11 12" key="1">
    <citation type="submission" date="2018-03" db="EMBL/GenBank/DDBJ databases">
        <title>Genomic Encyclopedia of Archaeal and Bacterial Type Strains, Phase II (KMG-II): from individual species to whole genera.</title>
        <authorList>
            <person name="Goeker M."/>
        </authorList>
    </citation>
    <scope>NUCLEOTIDE SEQUENCE [LARGE SCALE GENOMIC DNA]</scope>
    <source>
        <strain evidence="11 12">DSM 13175</strain>
    </source>
</reference>
<dbReference type="GO" id="GO:0005524">
    <property type="term" value="F:ATP binding"/>
    <property type="evidence" value="ECO:0007669"/>
    <property type="project" value="UniProtKB-KW"/>
</dbReference>
<accession>A0A2T0W8Z6</accession>
<dbReference type="InterPro" id="IPR043129">
    <property type="entry name" value="ATPase_NBD"/>
</dbReference>
<evidence type="ECO:0000256" key="8">
    <source>
        <dbReference type="ARBA" id="ARBA00048596"/>
    </source>
</evidence>
<comment type="similarity">
    <text evidence="2 9 10">Belongs to the acetokinase family.</text>
</comment>
<dbReference type="GO" id="GO:0006083">
    <property type="term" value="P:acetate metabolic process"/>
    <property type="evidence" value="ECO:0007669"/>
    <property type="project" value="TreeGrafter"/>
</dbReference>
<dbReference type="GO" id="GO:0047761">
    <property type="term" value="F:butyrate kinase activity"/>
    <property type="evidence" value="ECO:0007669"/>
    <property type="project" value="UniProtKB-UniRule"/>
</dbReference>
<keyword evidence="5 9" id="KW-0547">Nucleotide-binding</keyword>
<comment type="subcellular location">
    <subcellularLocation>
        <location evidence="1 9">Cytoplasm</location>
    </subcellularLocation>
</comment>
<evidence type="ECO:0000256" key="9">
    <source>
        <dbReference type="HAMAP-Rule" id="MF_00542"/>
    </source>
</evidence>
<evidence type="ECO:0000256" key="2">
    <source>
        <dbReference type="ARBA" id="ARBA00008748"/>
    </source>
</evidence>
<dbReference type="InterPro" id="IPR011245">
    <property type="entry name" value="Butyrate_kin"/>
</dbReference>
<dbReference type="CDD" id="cd24011">
    <property type="entry name" value="ASKHA_NBD_BK"/>
    <property type="match status" value="1"/>
</dbReference>
<dbReference type="EC" id="2.7.2.7" evidence="9"/>
<evidence type="ECO:0000256" key="7">
    <source>
        <dbReference type="ARBA" id="ARBA00022840"/>
    </source>
</evidence>
<protein>
    <recommendedName>
        <fullName evidence="9">Probable butyrate kinase</fullName>
        <shortName evidence="9">BK</shortName>
        <ecNumber evidence="9">2.7.2.7</ecNumber>
    </recommendedName>
    <alternativeName>
        <fullName evidence="9">Branched-chain carboxylic acid kinase</fullName>
    </alternativeName>
</protein>
<dbReference type="Pfam" id="PF00871">
    <property type="entry name" value="Acetate_kinase"/>
    <property type="match status" value="1"/>
</dbReference>
<dbReference type="SUPFAM" id="SSF53067">
    <property type="entry name" value="Actin-like ATPase domain"/>
    <property type="match status" value="2"/>
</dbReference>
<keyword evidence="7 9" id="KW-0067">ATP-binding</keyword>
<evidence type="ECO:0000256" key="1">
    <source>
        <dbReference type="ARBA" id="ARBA00004496"/>
    </source>
</evidence>
<organism evidence="11 12">
    <name type="scientific">Alkalibacterium olivapovliticus</name>
    <dbReference type="NCBI Taxonomy" id="99907"/>
    <lineage>
        <taxon>Bacteria</taxon>
        <taxon>Bacillati</taxon>
        <taxon>Bacillota</taxon>
        <taxon>Bacilli</taxon>
        <taxon>Lactobacillales</taxon>
        <taxon>Carnobacteriaceae</taxon>
        <taxon>Alkalibacterium</taxon>
    </lineage>
</organism>
<comment type="catalytic activity">
    <reaction evidence="8 9">
        <text>butanoate + ATP = butanoyl phosphate + ADP</text>
        <dbReference type="Rhea" id="RHEA:13585"/>
        <dbReference type="ChEBI" id="CHEBI:17968"/>
        <dbReference type="ChEBI" id="CHEBI:30616"/>
        <dbReference type="ChEBI" id="CHEBI:58079"/>
        <dbReference type="ChEBI" id="CHEBI:456216"/>
        <dbReference type="EC" id="2.7.2.7"/>
    </reaction>
</comment>
<dbReference type="PANTHER" id="PTHR21060">
    <property type="entry name" value="ACETATE KINASE"/>
    <property type="match status" value="1"/>
</dbReference>
<dbReference type="Proteomes" id="UP000238205">
    <property type="component" value="Unassembled WGS sequence"/>
</dbReference>
<gene>
    <name evidence="9" type="primary">buk</name>
    <name evidence="11" type="ORF">CLV38_10758</name>
</gene>
<dbReference type="GO" id="GO:0008776">
    <property type="term" value="F:acetate kinase activity"/>
    <property type="evidence" value="ECO:0007669"/>
    <property type="project" value="TreeGrafter"/>
</dbReference>
<dbReference type="NCBIfam" id="NF002834">
    <property type="entry name" value="PRK03011.1-5"/>
    <property type="match status" value="1"/>
</dbReference>
<sequence>MKDLILALNPGSTSTKVSLYNEKTEVATQTIRHSTEEIGQYEGVIDQQEFRKQVILAFMKDEGFTPDDLRAVVGRGGLLKPIPGGTYIVGEAMLNDLKEEKYNTHASNLGAILAHEIAVLGGVDAYIVDPVVVDEMADVARISGLKGIERRSVVHALNQKAVARKVLEQQSKEYETSNVIVAHLGGGSSIAAHENGKMIDVVNGLDGEGPFTPERTGGLPLFDFAKMILNDQLNLTEIKKRLAGKGGVNSYLSEIDLRRVLERIKNGDAEAELIVTAMTYQIAKAIGEMATVLKGKVDLIILTGGAAYGQFVVEHIEERVSWIAPVAVKPGEMEMDALYEGVTRVLNGEEEARQY</sequence>
<dbReference type="PROSITE" id="PS01075">
    <property type="entry name" value="ACETATE_KINASE_1"/>
    <property type="match status" value="1"/>
</dbReference>
<evidence type="ECO:0000256" key="6">
    <source>
        <dbReference type="ARBA" id="ARBA00022777"/>
    </source>
</evidence>
<dbReference type="OrthoDB" id="9771859at2"/>
<dbReference type="InterPro" id="IPR000890">
    <property type="entry name" value="Aliphatic_acid_kin_short-chain"/>
</dbReference>
<keyword evidence="3 9" id="KW-0963">Cytoplasm</keyword>
<dbReference type="GO" id="GO:0005737">
    <property type="term" value="C:cytoplasm"/>
    <property type="evidence" value="ECO:0007669"/>
    <property type="project" value="UniProtKB-SubCell"/>
</dbReference>
<evidence type="ECO:0000313" key="11">
    <source>
        <dbReference type="EMBL" id="PRY82984.1"/>
    </source>
</evidence>
<evidence type="ECO:0000256" key="10">
    <source>
        <dbReference type="RuleBase" id="RU003835"/>
    </source>
</evidence>
<keyword evidence="12" id="KW-1185">Reference proteome</keyword>
<keyword evidence="6 9" id="KW-0418">Kinase</keyword>